<dbReference type="HOGENOM" id="CLU_142796_1_0_6"/>
<evidence type="ECO:0000313" key="1">
    <source>
        <dbReference type="EMBL" id="AGS39632.1"/>
    </source>
</evidence>
<dbReference type="KEGG" id="cza:CYCME_1303"/>
<dbReference type="eggNOG" id="ENOG502ZC5G">
    <property type="taxonomic scope" value="Bacteria"/>
</dbReference>
<dbReference type="AlphaFoldDB" id="S5TFL1"/>
<gene>
    <name evidence="1" type="ORF">CYCME_1303</name>
</gene>
<sequence length="152" mass="17685">MQVENLKDVINWTQEAHQYLASCMQHCADQNESARAKLLLDYLADHEQKLVKVLDGFQETASTNALNTWCIEYIDKHLLELHGECKKVFAQMNTEEIIAETLSQHEQVIELYRYLHSRADMPEAIELLSQLLDLEEHEAMQMSHSANRLQDM</sequence>
<reference evidence="2" key="2">
    <citation type="journal article" date="2016" name="Environ. Microbiol. Rep.">
        <title>Analysis of defence systems and a conjugative IncP-1 plasmid in the marine polyaromatic hydrocarbons-degrading bacterium Cycloclasticus sp. 78-ME.</title>
        <authorList>
            <person name="Yakimov M.M."/>
            <person name="Crisafi F."/>
            <person name="Messina E."/>
            <person name="Smedile F."/>
            <person name="Lopatina A."/>
            <person name="Denaro R."/>
            <person name="Pieper D.H."/>
            <person name="Golyshin P.N."/>
            <person name="Giuliano L."/>
        </authorList>
    </citation>
    <scope>NUCLEOTIDE SEQUENCE [LARGE SCALE GENOMIC DNA]</scope>
    <source>
        <strain evidence="2">78-ME</strain>
    </source>
</reference>
<accession>S5TFL1</accession>
<dbReference type="RefSeq" id="WP_020932480.1">
    <property type="nucleotide sequence ID" value="NC_021917.1"/>
</dbReference>
<protein>
    <submittedName>
        <fullName evidence="1">ATPase</fullName>
    </submittedName>
</protein>
<evidence type="ECO:0000313" key="2">
    <source>
        <dbReference type="Proteomes" id="UP000015380"/>
    </source>
</evidence>
<reference evidence="1 2" key="1">
    <citation type="submission" date="2013-05" db="EMBL/GenBank/DDBJ databases">
        <title>Between feast and famine: a lifestyle of most important marine PAH-degrading bacterium Cycloclasticus sp. 7ME.</title>
        <authorList>
            <person name="Yakimov M.M."/>
            <person name="Messina E."/>
            <person name="Genovese M."/>
            <person name="Denaro R."/>
            <person name="Crisafi F."/>
            <person name="Russo D."/>
            <person name="Cappello S."/>
            <person name="Santisi S."/>
            <person name="Smedile F."/>
            <person name="Golyshina O.V."/>
            <person name="Tran H."/>
            <person name="Pieper D.H."/>
            <person name="Golyshin P.N."/>
            <person name="Giuliano L."/>
        </authorList>
    </citation>
    <scope>NUCLEOTIDE SEQUENCE [LARGE SCALE GENOMIC DNA]</scope>
    <source>
        <strain evidence="1 2">78-ME</strain>
    </source>
</reference>
<name>S5TFL1_9GAMM</name>
<proteinExistence type="predicted"/>
<organism evidence="1 2">
    <name type="scientific">Cycloclasticus zancles 78-ME</name>
    <dbReference type="NCBI Taxonomy" id="1198232"/>
    <lineage>
        <taxon>Bacteria</taxon>
        <taxon>Pseudomonadati</taxon>
        <taxon>Pseudomonadota</taxon>
        <taxon>Gammaproteobacteria</taxon>
        <taxon>Thiotrichales</taxon>
        <taxon>Piscirickettsiaceae</taxon>
        <taxon>Cycloclasticus</taxon>
    </lineage>
</organism>
<dbReference type="Proteomes" id="UP000015380">
    <property type="component" value="Chromosome"/>
</dbReference>
<dbReference type="PATRIC" id="fig|1198232.3.peg.1298"/>
<dbReference type="EMBL" id="CP005996">
    <property type="protein sequence ID" value="AGS39632.1"/>
    <property type="molecule type" value="Genomic_DNA"/>
</dbReference>
<keyword evidence="2" id="KW-1185">Reference proteome</keyword>